<dbReference type="Gene3D" id="1.10.10.10">
    <property type="entry name" value="Winged helix-like DNA-binding domain superfamily/Winged helix DNA-binding domain"/>
    <property type="match status" value="1"/>
</dbReference>
<accession>A0ABS2SEB4</accession>
<proteinExistence type="predicted"/>
<keyword evidence="3" id="KW-1185">Reference proteome</keyword>
<gene>
    <name evidence="2" type="ORF">JOE68_004503</name>
</gene>
<evidence type="ECO:0000313" key="2">
    <source>
        <dbReference type="EMBL" id="MBM7813638.1"/>
    </source>
</evidence>
<name>A0ABS2SEB4_9PSEU</name>
<dbReference type="EMBL" id="JAFBCL010000001">
    <property type="protein sequence ID" value="MBM7813638.1"/>
    <property type="molecule type" value="Genomic_DNA"/>
</dbReference>
<evidence type="ECO:0000313" key="3">
    <source>
        <dbReference type="Proteomes" id="UP001195724"/>
    </source>
</evidence>
<evidence type="ECO:0000259" key="1">
    <source>
        <dbReference type="Pfam" id="PF13625"/>
    </source>
</evidence>
<protein>
    <recommendedName>
        <fullName evidence="1">Helicase XPB/Ssl2 N-terminal domain-containing protein</fullName>
    </recommendedName>
</protein>
<sequence>MGRDSALVDWLRGLDAADLRDVLALRADAAVGNPCSLPALADALSTPSSLRAAVDGLDRACRDVLGAVLLLGAGASTGSVAQALRCNGKTARAELKRALARLRARALVWPEGERLRAAAGLRAPDGEPPERLALPPRAPRRAVRGDGFADRAAAGPALSTVDGVTRLVGFCDSEVVAARNGVGVRELRRIAGVLRTGEAHVRLWLELAVGARLLAVAVDDRRVLPTTASDGWLGAAPADRLVQLATAWPLMAWPPAKTRPALTGQAADRGGATRRGVLRRHAELGAGEAFEHRHEVVADLAWSCPAVHGPADAEAALAEAEAVGLVALGALTSLGRAVLAGVPGGAAVARCGAGAEAGPGAGARADAVALLPGGAAVGPSAGAAGLPVSAAAGLPAGLSMGAAAGLSTGLPGGVAVGVSAGLPGGVAVGVSAGLSADAATGLPDGVAVGLPMDAVMGVPAGAVAFVPPAASTVDLRPDLTAAVAGLPSRELGAVLDLSADRVAGGWRFSGGSVRRALDAGHAPGEVLARLAEVAEHGVPRALEHLVHEVARRHGGLSVTAVGCCVRADDPQLLAEIARHPSLTALGLRPLGPTVLASERPADETLALLRTAGYTPGAAAADGSPVVRRAPRRRVEPARTPPWRPWRPPLTDRELTGLAAALAERERPAPEAVPPRTRSRRLDAARLLRDQSLVLRDSEVVLLADALVTRSAVEIAVAKGPRTTIRHVITPVDHASGSLTANGPHGESRQFLVGHIRSVRPVR</sequence>
<dbReference type="Pfam" id="PF13625">
    <property type="entry name" value="Helicase_C_3"/>
    <property type="match status" value="1"/>
</dbReference>
<dbReference type="Proteomes" id="UP001195724">
    <property type="component" value="Unassembled WGS sequence"/>
</dbReference>
<comment type="caution">
    <text evidence="2">The sequence shown here is derived from an EMBL/GenBank/DDBJ whole genome shotgun (WGS) entry which is preliminary data.</text>
</comment>
<dbReference type="InterPro" id="IPR032830">
    <property type="entry name" value="XPB/Ssl2_N"/>
</dbReference>
<reference evidence="2 3" key="1">
    <citation type="submission" date="2021-01" db="EMBL/GenBank/DDBJ databases">
        <title>Sequencing the genomes of 1000 actinobacteria strains.</title>
        <authorList>
            <person name="Klenk H.-P."/>
        </authorList>
    </citation>
    <scope>NUCLEOTIDE SEQUENCE [LARGE SCALE GENOMIC DNA]</scope>
    <source>
        <strain evidence="2 3">DSM 44581</strain>
    </source>
</reference>
<dbReference type="RefSeq" id="WP_204844246.1">
    <property type="nucleotide sequence ID" value="NZ_JAFBCL010000001.1"/>
</dbReference>
<feature type="domain" description="Helicase XPB/Ssl2 N-terminal" evidence="1">
    <location>
        <begin position="476"/>
        <end position="588"/>
    </location>
</feature>
<dbReference type="InterPro" id="IPR036388">
    <property type="entry name" value="WH-like_DNA-bd_sf"/>
</dbReference>
<organism evidence="2 3">
    <name type="scientific">Saccharothrix algeriensis</name>
    <dbReference type="NCBI Taxonomy" id="173560"/>
    <lineage>
        <taxon>Bacteria</taxon>
        <taxon>Bacillati</taxon>
        <taxon>Actinomycetota</taxon>
        <taxon>Actinomycetes</taxon>
        <taxon>Pseudonocardiales</taxon>
        <taxon>Pseudonocardiaceae</taxon>
        <taxon>Saccharothrix</taxon>
    </lineage>
</organism>